<keyword evidence="3" id="KW-1003">Cell membrane</keyword>
<gene>
    <name evidence="10" type="ORF">B9Q01_08860</name>
</gene>
<protein>
    <submittedName>
        <fullName evidence="10">ABC transporter ATP-binding protein</fullName>
    </submittedName>
</protein>
<keyword evidence="5" id="KW-0547">Nucleotide-binding</keyword>
<keyword evidence="7" id="KW-1278">Translocase</keyword>
<evidence type="ECO:0000259" key="9">
    <source>
        <dbReference type="PROSITE" id="PS50893"/>
    </source>
</evidence>
<dbReference type="PANTHER" id="PTHR43297:SF14">
    <property type="entry name" value="ATPASE AAA-TYPE CORE DOMAIN-CONTAINING PROTEIN"/>
    <property type="match status" value="1"/>
</dbReference>
<organism evidence="10 11">
    <name type="scientific">Candidatus Marsarchaeota G1 archaeon OSP_D</name>
    <dbReference type="NCBI Taxonomy" id="1978155"/>
    <lineage>
        <taxon>Archaea</taxon>
        <taxon>Candidatus Marsarchaeota</taxon>
        <taxon>Candidatus Marsarchaeota group 1</taxon>
    </lineage>
</organism>
<evidence type="ECO:0000256" key="7">
    <source>
        <dbReference type="ARBA" id="ARBA00022967"/>
    </source>
</evidence>
<dbReference type="SUPFAM" id="SSF52540">
    <property type="entry name" value="P-loop containing nucleoside triphosphate hydrolases"/>
    <property type="match status" value="2"/>
</dbReference>
<dbReference type="GO" id="GO:0005886">
    <property type="term" value="C:plasma membrane"/>
    <property type="evidence" value="ECO:0007669"/>
    <property type="project" value="UniProtKB-SubCell"/>
</dbReference>
<dbReference type="InterPro" id="IPR050388">
    <property type="entry name" value="ABC_Ni/Peptide_Import"/>
</dbReference>
<dbReference type="InterPro" id="IPR003439">
    <property type="entry name" value="ABC_transporter-like_ATP-bd"/>
</dbReference>
<dbReference type="InterPro" id="IPR017871">
    <property type="entry name" value="ABC_transporter-like_CS"/>
</dbReference>
<dbReference type="Pfam" id="PF00005">
    <property type="entry name" value="ABC_tran"/>
    <property type="match status" value="1"/>
</dbReference>
<dbReference type="GO" id="GO:0016887">
    <property type="term" value="F:ATP hydrolysis activity"/>
    <property type="evidence" value="ECO:0007669"/>
    <property type="project" value="InterPro"/>
</dbReference>
<dbReference type="Pfam" id="PF08352">
    <property type="entry name" value="oligo_HPY"/>
    <property type="match status" value="1"/>
</dbReference>
<dbReference type="PANTHER" id="PTHR43297">
    <property type="entry name" value="OLIGOPEPTIDE TRANSPORT ATP-BINDING PROTEIN APPD"/>
    <property type="match status" value="1"/>
</dbReference>
<dbReference type="CDD" id="cd03257">
    <property type="entry name" value="ABC_NikE_OppD_transporters"/>
    <property type="match status" value="1"/>
</dbReference>
<keyword evidence="8" id="KW-0472">Membrane</keyword>
<dbReference type="GO" id="GO:0005524">
    <property type="term" value="F:ATP binding"/>
    <property type="evidence" value="ECO:0007669"/>
    <property type="project" value="UniProtKB-KW"/>
</dbReference>
<dbReference type="InterPro" id="IPR003593">
    <property type="entry name" value="AAA+_ATPase"/>
</dbReference>
<reference evidence="10 11" key="1">
    <citation type="submission" date="2017-04" db="EMBL/GenBank/DDBJ databases">
        <title>Novel microbial lineages endemic to geothermal iron-oxide mats fill important gaps in the evolutionary history of Archaea.</title>
        <authorList>
            <person name="Jay Z.J."/>
            <person name="Beam J.P."/>
            <person name="Dlakic M."/>
            <person name="Rusch D.B."/>
            <person name="Kozubal M.A."/>
            <person name="Inskeep W.P."/>
        </authorList>
    </citation>
    <scope>NUCLEOTIDE SEQUENCE [LARGE SCALE GENOMIC DNA]</scope>
    <source>
        <strain evidence="10">OSP_D</strain>
    </source>
</reference>
<dbReference type="InterPro" id="IPR013563">
    <property type="entry name" value="Oligopep_ABC_C"/>
</dbReference>
<dbReference type="AlphaFoldDB" id="A0A2R6A732"/>
<dbReference type="GO" id="GO:0015833">
    <property type="term" value="P:peptide transport"/>
    <property type="evidence" value="ECO:0007669"/>
    <property type="project" value="InterPro"/>
</dbReference>
<comment type="subcellular location">
    <subcellularLocation>
        <location evidence="1">Cell membrane</location>
        <topology evidence="1">Peripheral membrane protein</topology>
    </subcellularLocation>
</comment>
<dbReference type="PROSITE" id="PS00211">
    <property type="entry name" value="ABC_TRANSPORTER_1"/>
    <property type="match status" value="1"/>
</dbReference>
<dbReference type="EMBL" id="NEXC01000097">
    <property type="protein sequence ID" value="PSN82147.1"/>
    <property type="molecule type" value="Genomic_DNA"/>
</dbReference>
<evidence type="ECO:0000256" key="3">
    <source>
        <dbReference type="ARBA" id="ARBA00022475"/>
    </source>
</evidence>
<sequence length="444" mass="49547">MSNLLEVKNLRLEFYTRRRVYKVLNDVKLSLKRGEVLGLAGESGSGKSTLGLAIIGLVAENAIIVSGEVLFDGHGNLIKSAIWSDSKFKIKKGRKLIKQLHKQLLHIRGKEMSMVFQDPMSSLNPLLKIGYQIAEVVYYHNPKLLAQRALARSKVTKQEMREIIDLLKTSEESNLVSYLSQKGLDGLYEQIMSIWQRTNLSEVKRERMLLSLANGGISALEKLVLEGVIKERKIFDLPIVRRYKKKILVKEGVRKAVELLSQLGVPHPEKVVEMYPHELSGGMRQRVVIAIALANNPKLVIMDEPTSALDVTIQAQVLELVKRLKNFGSSIIFISHDLSVLAEVADRIAIMYAGSIVEVGETEQIINSPKHPYTVALLAAVPTLSDKEIKGIEGETPDLRNPPSGCAFHPRCPFAMEICRLKKPELTVLDGNREVACFLFGGKK</sequence>
<dbReference type="SMART" id="SM00382">
    <property type="entry name" value="AAA"/>
    <property type="match status" value="1"/>
</dbReference>
<keyword evidence="6 10" id="KW-0067">ATP-binding</keyword>
<evidence type="ECO:0000256" key="8">
    <source>
        <dbReference type="ARBA" id="ARBA00023136"/>
    </source>
</evidence>
<evidence type="ECO:0000256" key="1">
    <source>
        <dbReference type="ARBA" id="ARBA00004202"/>
    </source>
</evidence>
<dbReference type="Gene3D" id="3.40.50.300">
    <property type="entry name" value="P-loop containing nucleotide triphosphate hydrolases"/>
    <property type="match status" value="1"/>
</dbReference>
<dbReference type="NCBIfam" id="TIGR01727">
    <property type="entry name" value="oligo_HPY"/>
    <property type="match status" value="1"/>
</dbReference>
<evidence type="ECO:0000256" key="6">
    <source>
        <dbReference type="ARBA" id="ARBA00022840"/>
    </source>
</evidence>
<feature type="domain" description="ABC transporter" evidence="9">
    <location>
        <begin position="5"/>
        <end position="378"/>
    </location>
</feature>
<accession>A0A2R6A732</accession>
<dbReference type="PROSITE" id="PS50893">
    <property type="entry name" value="ABC_TRANSPORTER_2"/>
    <property type="match status" value="1"/>
</dbReference>
<dbReference type="InterPro" id="IPR027417">
    <property type="entry name" value="P-loop_NTPase"/>
</dbReference>
<keyword evidence="2" id="KW-0813">Transport</keyword>
<evidence type="ECO:0000256" key="2">
    <source>
        <dbReference type="ARBA" id="ARBA00022448"/>
    </source>
</evidence>
<name>A0A2R6A732_9ARCH</name>
<evidence type="ECO:0000313" key="11">
    <source>
        <dbReference type="Proteomes" id="UP000240880"/>
    </source>
</evidence>
<dbReference type="Proteomes" id="UP000240880">
    <property type="component" value="Unassembled WGS sequence"/>
</dbReference>
<evidence type="ECO:0000256" key="4">
    <source>
        <dbReference type="ARBA" id="ARBA00022519"/>
    </source>
</evidence>
<evidence type="ECO:0000313" key="10">
    <source>
        <dbReference type="EMBL" id="PSN82147.1"/>
    </source>
</evidence>
<proteinExistence type="predicted"/>
<evidence type="ECO:0000256" key="5">
    <source>
        <dbReference type="ARBA" id="ARBA00022741"/>
    </source>
</evidence>
<keyword evidence="4" id="KW-0997">Cell inner membrane</keyword>
<comment type="caution">
    <text evidence="10">The sequence shown here is derived from an EMBL/GenBank/DDBJ whole genome shotgun (WGS) entry which is preliminary data.</text>
</comment>